<organism evidence="1 2">
    <name type="scientific">Azorhizobium caulinodans (strain ATCC 43989 / DSM 5975 / JCM 20966 / LMG 6465 / NBRC 14845 / NCIMB 13405 / ORS 571)</name>
    <dbReference type="NCBI Taxonomy" id="438753"/>
    <lineage>
        <taxon>Bacteria</taxon>
        <taxon>Pseudomonadati</taxon>
        <taxon>Pseudomonadota</taxon>
        <taxon>Alphaproteobacteria</taxon>
        <taxon>Hyphomicrobiales</taxon>
        <taxon>Xanthobacteraceae</taxon>
        <taxon>Azorhizobium</taxon>
    </lineage>
</organism>
<dbReference type="Proteomes" id="UP000000270">
    <property type="component" value="Chromosome"/>
</dbReference>
<accession>A8I500</accession>
<keyword evidence="2" id="KW-1185">Reference proteome</keyword>
<dbReference type="EMBL" id="AP009384">
    <property type="protein sequence ID" value="BAF87790.1"/>
    <property type="molecule type" value="Genomic_DNA"/>
</dbReference>
<reference evidence="1 2" key="4">
    <citation type="journal article" date="2009" name="Appl. Environ. Microbiol.">
        <title>Comparative genome-wide transcriptional profiling of Azorhizobium caulinodans ORS571 grown under free-living and symbiotic conditions.</title>
        <authorList>
            <person name="Tsukada S."/>
            <person name="Aono T."/>
            <person name="Akiba N."/>
            <person name="Lee KB."/>
            <person name="Liu CT."/>
            <person name="Toyazaki H."/>
            <person name="Oyaizu H."/>
        </authorList>
    </citation>
    <scope>NUCLEOTIDE SEQUENCE [LARGE SCALE GENOMIC DNA]</scope>
    <source>
        <strain evidence="2">ATCC 43989 / DSM 5975 / JCM 20966 / LMG 6465 / NBRC 14845 / NCIMB 13405 / ORS 571</strain>
    </source>
</reference>
<evidence type="ECO:0000313" key="2">
    <source>
        <dbReference type="Proteomes" id="UP000000270"/>
    </source>
</evidence>
<reference evidence="1 2" key="6">
    <citation type="journal article" date="2011" name="Appl. Environ. Microbiol.">
        <title>Involvement of the azorhizobial chromosome partition gene (parA) in the onset of bacteroid differentiation during Sesbania rostrata stem nodule development.</title>
        <authorList>
            <person name="Liu CT."/>
            <person name="Lee KB."/>
            <person name="Wang YS."/>
            <person name="Peng MH."/>
            <person name="Lee KT."/>
            <person name="Suzuki S."/>
            <person name="Suzuki T."/>
            <person name="Oyaizu H."/>
        </authorList>
    </citation>
    <scope>NUCLEOTIDE SEQUENCE [LARGE SCALE GENOMIC DNA]</scope>
    <source>
        <strain evidence="2">ATCC 43989 / DSM 5975 / JCM 20966 / LMG 6465 / NBRC 14845 / NCIMB 13405 / ORS 571</strain>
    </source>
</reference>
<dbReference type="STRING" id="438753.AZC_1792"/>
<evidence type="ECO:0000313" key="1">
    <source>
        <dbReference type="EMBL" id="BAF87790.1"/>
    </source>
</evidence>
<name>A8I500_AZOC5</name>
<dbReference type="AlphaFoldDB" id="A8I500"/>
<dbReference type="HOGENOM" id="CLU_082089_0_0_5"/>
<reference evidence="1 2" key="5">
    <citation type="journal article" date="2010" name="Appl. Environ. Microbiol.">
        <title>phrR-like gene praR of Azorhizobium caulinodans ORS571 is essential for symbiosis with Sesbania rostrata and is involved in expression of reb genes.</title>
        <authorList>
            <person name="Akiba N."/>
            <person name="Aono T."/>
            <person name="Toyazaki H."/>
            <person name="Sato S."/>
            <person name="Oyaizu H."/>
        </authorList>
    </citation>
    <scope>NUCLEOTIDE SEQUENCE [LARGE SCALE GENOMIC DNA]</scope>
    <source>
        <strain evidence="2">ATCC 43989 / DSM 5975 / JCM 20966 / LMG 6465 / NBRC 14845 / NCIMB 13405 / ORS 571</strain>
    </source>
</reference>
<sequence length="299" mass="32317">MAPRLLHPHYVIVLHNEAAMDGTAAAFLRSRPEVAIVLGTNEIASAVAIHLHRTGYAVVMSHDAAPPVIRRRMAFHDALWGDPAPVEGLEAVPVERVSELFAIFTHGGRLAITRMGLVELMVIAPFALLIDARMDKYAVKPDLRHLADVTIGLGPGFAIGRNCDVAVETHPRLTGQVVAEGETQAGDRVSRRLGNSGAERFVYAGLPGRWHTAHSIGSRVFRGMVLGHLERTPVLAPLDGVLRGLARDGIEVPGGVKLLEIDPRNRWQARFTGMDERGRAIAEATLAAARAHRAPAPLH</sequence>
<reference evidence="1 2" key="1">
    <citation type="journal article" date="2007" name="Appl. Environ. Microbiol.">
        <title>Rhizobial factors required for stem nodule maturation and maintenance in Sesbania rostrata-Azorhizobium caulinodans ORS571 symbiosis.</title>
        <authorList>
            <person name="Suzuki S."/>
            <person name="Aono T."/>
            <person name="Lee KB."/>
            <person name="Suzuki T."/>
            <person name="Liu CT."/>
            <person name="Miwa H."/>
            <person name="Wakao S."/>
            <person name="Iki T."/>
            <person name="Oyaizu H."/>
        </authorList>
    </citation>
    <scope>NUCLEOTIDE SEQUENCE [LARGE SCALE GENOMIC DNA]</scope>
    <source>
        <strain evidence="2">ATCC 43989 / DSM 5975 / JCM 20966 / LMG 6465 / NBRC 14845 / NCIMB 13405 / ORS 571</strain>
    </source>
</reference>
<evidence type="ECO:0008006" key="3">
    <source>
        <dbReference type="Google" id="ProtNLM"/>
    </source>
</evidence>
<reference evidence="1 2" key="3">
    <citation type="journal article" date="2008" name="BMC Genomics">
        <title>The genome of the versatile nitrogen fixer Azorhizobium caulinodans ORS571.</title>
        <authorList>
            <person name="Lee KB."/>
            <person name="Backer P.D."/>
            <person name="Aono T."/>
            <person name="Liu CT."/>
            <person name="Suzuki S."/>
            <person name="Suzuki T."/>
            <person name="Kaneko T."/>
            <person name="Yamada M."/>
            <person name="Tabata S."/>
            <person name="Kupfer D.M."/>
            <person name="Najar F.Z."/>
            <person name="Wiley G.B."/>
            <person name="Roe B."/>
            <person name="Binnewies T.T."/>
            <person name="Ussery D.W."/>
            <person name="D'Haeze W."/>
            <person name="Herder J.D."/>
            <person name="Gevers D."/>
            <person name="Vereecke D."/>
            <person name="Holsters M."/>
            <person name="Oyaizu H."/>
        </authorList>
    </citation>
    <scope>NUCLEOTIDE SEQUENCE [LARGE SCALE GENOMIC DNA]</scope>
    <source>
        <strain evidence="2">ATCC 43989 / DSM 5975 / JCM 20966 / LMG 6465 / NBRC 14845 / NCIMB 13405 / ORS 571</strain>
    </source>
</reference>
<proteinExistence type="predicted"/>
<reference evidence="2" key="2">
    <citation type="submission" date="2007-04" db="EMBL/GenBank/DDBJ databases">
        <title>Complete genome sequence of the nitrogen-fixing bacterium Azorhizobium caulinodans ORS571.</title>
        <authorList>
            <person name="Lee K.B."/>
            <person name="Backer P.D."/>
            <person name="Aono T."/>
            <person name="Liu C.T."/>
            <person name="Suzuki S."/>
            <person name="Suzuki T."/>
            <person name="Kaneko T."/>
            <person name="Yamada M."/>
            <person name="Tabata S."/>
            <person name="Kupfer D.M."/>
            <person name="Najar F.Z."/>
            <person name="Wiley G.B."/>
            <person name="Roe B."/>
            <person name="Binnewies T."/>
            <person name="Ussery D."/>
            <person name="Vereecke D."/>
            <person name="Gevers D."/>
            <person name="Holsters M."/>
            <person name="Oyaizu H."/>
        </authorList>
    </citation>
    <scope>NUCLEOTIDE SEQUENCE [LARGE SCALE GENOMIC DNA]</scope>
    <source>
        <strain evidence="2">ATCC 43989 / DSM 5975 / JCM 20966 / LMG 6465 / NBRC 14845 / NCIMB 13405 / ORS 571</strain>
    </source>
</reference>
<dbReference type="eggNOG" id="COG0511">
    <property type="taxonomic scope" value="Bacteria"/>
</dbReference>
<gene>
    <name evidence="1" type="ordered locus">AZC_1792</name>
</gene>
<protein>
    <recommendedName>
        <fullName evidence="3">Xanthine dehydrogenase</fullName>
    </recommendedName>
</protein>
<dbReference type="KEGG" id="azc:AZC_1792"/>